<feature type="domain" description="EGF-like" evidence="10">
    <location>
        <begin position="37"/>
        <end position="76"/>
    </location>
</feature>
<reference evidence="12" key="1">
    <citation type="submission" date="2025-08" db="UniProtKB">
        <authorList>
            <consortium name="Ensembl"/>
        </authorList>
    </citation>
    <scope>IDENTIFICATION</scope>
</reference>
<proteinExistence type="predicted"/>
<keyword evidence="2" id="KW-0964">Secreted</keyword>
<comment type="caution">
    <text evidence="9">Lacks conserved residue(s) required for the propagation of feature annotation.</text>
</comment>
<evidence type="ECO:0000313" key="13">
    <source>
        <dbReference type="Proteomes" id="UP000694567"/>
    </source>
</evidence>
<dbReference type="InterPro" id="IPR000742">
    <property type="entry name" value="EGF"/>
</dbReference>
<dbReference type="InterPro" id="IPR036773">
    <property type="entry name" value="TB_dom_sf"/>
</dbReference>
<dbReference type="InterPro" id="IPR018097">
    <property type="entry name" value="EGF_Ca-bd_CS"/>
</dbReference>
<keyword evidence="5" id="KW-0732">Signal</keyword>
<dbReference type="PROSITE" id="PS01186">
    <property type="entry name" value="EGF_2"/>
    <property type="match status" value="3"/>
</dbReference>
<feature type="domain" description="TB" evidence="11">
    <location>
        <begin position="119"/>
        <end position="172"/>
    </location>
</feature>
<evidence type="ECO:0000256" key="1">
    <source>
        <dbReference type="ARBA" id="ARBA00004498"/>
    </source>
</evidence>
<dbReference type="SMART" id="SM00181">
    <property type="entry name" value="EGF"/>
    <property type="match status" value="4"/>
</dbReference>
<dbReference type="Pfam" id="PF00683">
    <property type="entry name" value="TB"/>
    <property type="match status" value="1"/>
</dbReference>
<dbReference type="FunFam" id="2.10.25.10:FF:000003">
    <property type="entry name" value="fibrillin-1 isoform X1"/>
    <property type="match status" value="1"/>
</dbReference>
<dbReference type="SUPFAM" id="SSF57581">
    <property type="entry name" value="TB module/8-cys domain"/>
    <property type="match status" value="1"/>
</dbReference>
<dbReference type="SUPFAM" id="SSF57196">
    <property type="entry name" value="EGF/Laminin"/>
    <property type="match status" value="1"/>
</dbReference>
<organism evidence="12 13">
    <name type="scientific">Bubo bubo</name>
    <name type="common">Eurasian eagle-owl</name>
    <name type="synonym">Strix bubo</name>
    <dbReference type="NCBI Taxonomy" id="30461"/>
    <lineage>
        <taxon>Eukaryota</taxon>
        <taxon>Metazoa</taxon>
        <taxon>Chordata</taxon>
        <taxon>Craniata</taxon>
        <taxon>Vertebrata</taxon>
        <taxon>Euteleostomi</taxon>
        <taxon>Archelosauria</taxon>
        <taxon>Archosauria</taxon>
        <taxon>Dinosauria</taxon>
        <taxon>Saurischia</taxon>
        <taxon>Theropoda</taxon>
        <taxon>Coelurosauria</taxon>
        <taxon>Aves</taxon>
        <taxon>Neognathae</taxon>
        <taxon>Neoaves</taxon>
        <taxon>Telluraves</taxon>
        <taxon>Strigiformes</taxon>
        <taxon>Strigidae</taxon>
        <taxon>Bubo</taxon>
    </lineage>
</organism>
<evidence type="ECO:0000256" key="2">
    <source>
        <dbReference type="ARBA" id="ARBA00022525"/>
    </source>
</evidence>
<dbReference type="FunFam" id="3.90.290.10:FF:000011">
    <property type="entry name" value="Fibrillin 2"/>
    <property type="match status" value="1"/>
</dbReference>
<keyword evidence="3" id="KW-0272">Extracellular matrix</keyword>
<evidence type="ECO:0000259" key="11">
    <source>
        <dbReference type="PROSITE" id="PS51364"/>
    </source>
</evidence>
<feature type="domain" description="EGF-like" evidence="10">
    <location>
        <begin position="211"/>
        <end position="248"/>
    </location>
</feature>
<comment type="subcellular location">
    <subcellularLocation>
        <location evidence="1">Secreted</location>
        <location evidence="1">Extracellular space</location>
        <location evidence="1">Extracellular matrix</location>
    </subcellularLocation>
</comment>
<dbReference type="PROSITE" id="PS50026">
    <property type="entry name" value="EGF_3"/>
    <property type="match status" value="3"/>
</dbReference>
<dbReference type="PROSITE" id="PS51364">
    <property type="entry name" value="TB"/>
    <property type="match status" value="1"/>
</dbReference>
<dbReference type="PROSITE" id="PS00010">
    <property type="entry name" value="ASX_HYDROXYL"/>
    <property type="match status" value="4"/>
</dbReference>
<name>A0A8C0FVH2_BUBBB</name>
<protein>
    <recommendedName>
        <fullName evidence="14">Fibrillin 1</fullName>
    </recommendedName>
</protein>
<dbReference type="PROSITE" id="PS01187">
    <property type="entry name" value="EGF_CA"/>
    <property type="match status" value="3"/>
</dbReference>
<dbReference type="PANTHER" id="PTHR47333">
    <property type="entry name" value="VON WILLEBRAND FACTOR C AND EGF DOMAIN-CONTAINING PROTEIN"/>
    <property type="match status" value="1"/>
</dbReference>
<evidence type="ECO:0000256" key="9">
    <source>
        <dbReference type="PROSITE-ProRule" id="PRU00076"/>
    </source>
</evidence>
<dbReference type="InterPro" id="IPR009030">
    <property type="entry name" value="Growth_fac_rcpt_cys_sf"/>
</dbReference>
<keyword evidence="6" id="KW-0677">Repeat</keyword>
<dbReference type="InterPro" id="IPR052080">
    <property type="entry name" value="vWF_C/EGF_Fibrillin"/>
</dbReference>
<feature type="domain" description="EGF-like" evidence="10">
    <location>
        <begin position="77"/>
        <end position="118"/>
    </location>
</feature>
<keyword evidence="13" id="KW-1185">Reference proteome</keyword>
<dbReference type="AlphaFoldDB" id="A0A8C0FVH2"/>
<keyword evidence="4 9" id="KW-0245">EGF-like domain</keyword>
<dbReference type="FunFam" id="2.10.25.10:FF:000014">
    <property type="entry name" value="Latent-transforming growth factor beta-binding protein 3"/>
    <property type="match status" value="1"/>
</dbReference>
<dbReference type="Gene3D" id="2.10.25.10">
    <property type="entry name" value="Laminin"/>
    <property type="match status" value="4"/>
</dbReference>
<dbReference type="PANTHER" id="PTHR47333:SF5">
    <property type="entry name" value="FIBRILLIN-3"/>
    <property type="match status" value="1"/>
</dbReference>
<evidence type="ECO:0000313" key="12">
    <source>
        <dbReference type="Ensembl" id="ENSBOBP00000025106.1"/>
    </source>
</evidence>
<dbReference type="Proteomes" id="UP000694567">
    <property type="component" value="Unplaced"/>
</dbReference>
<evidence type="ECO:0000259" key="10">
    <source>
        <dbReference type="PROSITE" id="PS50026"/>
    </source>
</evidence>
<accession>A0A8C0FVH2</accession>
<reference evidence="12" key="2">
    <citation type="submission" date="2025-09" db="UniProtKB">
        <authorList>
            <consortium name="Ensembl"/>
        </authorList>
    </citation>
    <scope>IDENTIFICATION</scope>
</reference>
<dbReference type="SMART" id="SM00179">
    <property type="entry name" value="EGF_CA"/>
    <property type="match status" value="4"/>
</dbReference>
<dbReference type="InterPro" id="IPR049883">
    <property type="entry name" value="NOTCH1_EGF-like"/>
</dbReference>
<evidence type="ECO:0000256" key="6">
    <source>
        <dbReference type="ARBA" id="ARBA00022737"/>
    </source>
</evidence>
<sequence>LFFGICSNGHCINTDGSFRCECPMGYNLDYTGVHCIDTDECSIGNPCGNGTCTNVIGSFECSCHEGFEPGPMMNCEDENECRTKPGICENGRCMNIIGSYRCECNEGFLSSPSGIECLGFCFAEVLQTMCQMASSSRNLVTKSECCCDGGRGWGNQCELCPLPGTTQYKKLCPHGPGYTTDGRGIRTVQKWNRRKKLNIKLKDDIFIFCTDIDECKVMSNLCRNGQCINTMGSFRCFCKVGYTTDISSTSCIGKIQHLNHQLIF</sequence>
<keyword evidence="7" id="KW-1015">Disulfide bond</keyword>
<evidence type="ECO:0000256" key="8">
    <source>
        <dbReference type="ARBA" id="ARBA00023180"/>
    </source>
</evidence>
<evidence type="ECO:0000256" key="5">
    <source>
        <dbReference type="ARBA" id="ARBA00022729"/>
    </source>
</evidence>
<dbReference type="SUPFAM" id="SSF57184">
    <property type="entry name" value="Growth factor receptor domain"/>
    <property type="match status" value="1"/>
</dbReference>
<evidence type="ECO:0000256" key="3">
    <source>
        <dbReference type="ARBA" id="ARBA00022530"/>
    </source>
</evidence>
<dbReference type="Pfam" id="PF07645">
    <property type="entry name" value="EGF_CA"/>
    <property type="match status" value="4"/>
</dbReference>
<evidence type="ECO:0008006" key="14">
    <source>
        <dbReference type="Google" id="ProtNLM"/>
    </source>
</evidence>
<dbReference type="CDD" id="cd00054">
    <property type="entry name" value="EGF_CA"/>
    <property type="match status" value="4"/>
</dbReference>
<evidence type="ECO:0000256" key="4">
    <source>
        <dbReference type="ARBA" id="ARBA00022536"/>
    </source>
</evidence>
<dbReference type="InterPro" id="IPR000152">
    <property type="entry name" value="EGF-type_Asp/Asn_hydroxyl_site"/>
</dbReference>
<dbReference type="InterPro" id="IPR001881">
    <property type="entry name" value="EGF-like_Ca-bd_dom"/>
</dbReference>
<dbReference type="Ensembl" id="ENSBOBT00000025652.1">
    <property type="protein sequence ID" value="ENSBOBP00000025106.1"/>
    <property type="gene ID" value="ENSBOBG00000014865.1"/>
</dbReference>
<dbReference type="GO" id="GO:0005509">
    <property type="term" value="F:calcium ion binding"/>
    <property type="evidence" value="ECO:0007669"/>
    <property type="project" value="InterPro"/>
</dbReference>
<dbReference type="FunFam" id="2.10.25.10:FF:000196">
    <property type="entry name" value="Fibrillin 2"/>
    <property type="match status" value="1"/>
</dbReference>
<keyword evidence="8" id="KW-0325">Glycoprotein</keyword>
<evidence type="ECO:0000256" key="7">
    <source>
        <dbReference type="ARBA" id="ARBA00023157"/>
    </source>
</evidence>
<dbReference type="InterPro" id="IPR017878">
    <property type="entry name" value="TB_dom"/>
</dbReference>
<dbReference type="Gene3D" id="3.90.290.10">
    <property type="entry name" value="TGF-beta binding (TB) domain"/>
    <property type="match status" value="1"/>
</dbReference>